<dbReference type="Proteomes" id="UP000315700">
    <property type="component" value="Chromosome"/>
</dbReference>
<dbReference type="EMBL" id="CP036271">
    <property type="protein sequence ID" value="QDT54381.1"/>
    <property type="molecule type" value="Genomic_DNA"/>
</dbReference>
<keyword evidence="3" id="KW-1185">Reference proteome</keyword>
<name>A0A517SE45_9PLAN</name>
<dbReference type="RefSeq" id="WP_145030241.1">
    <property type="nucleotide sequence ID" value="NZ_CP036271.1"/>
</dbReference>
<feature type="compositionally biased region" description="Low complexity" evidence="1">
    <location>
        <begin position="380"/>
        <end position="392"/>
    </location>
</feature>
<feature type="region of interest" description="Disordered" evidence="1">
    <location>
        <begin position="1"/>
        <end position="32"/>
    </location>
</feature>
<evidence type="ECO:0000313" key="3">
    <source>
        <dbReference type="Proteomes" id="UP000315700"/>
    </source>
</evidence>
<evidence type="ECO:0000256" key="1">
    <source>
        <dbReference type="SAM" id="MobiDB-lite"/>
    </source>
</evidence>
<feature type="region of interest" description="Disordered" evidence="1">
    <location>
        <begin position="378"/>
        <end position="398"/>
    </location>
</feature>
<protein>
    <submittedName>
        <fullName evidence="2">Uncharacterized protein</fullName>
    </submittedName>
</protein>
<sequence>MAPRPPAKTPPRKTPQQEAQERLKALEENQKKQDLELRRLGRFNKASNELAGFESAMMARAESWMIAARNVGSAYKMAAEQHKKTLSDQKASDALNDQILFAILSVSTIGALSWLSSAIQTRNAAALLSAQTRLASAEQRLANVMKAPPSLWKAQSLMIAKDQVARLKVMPEPVGMVIEALEDTLQVGADKLLTTWAPTLVAQQNEEASEDPQVFQNEQENKVSRVKILAFQAFSEVRKDWDKKPSDFWDTYDTEAQAKKHEEWNKEAAQLAGKDDLRPIQEMADELERGFWMRYVLESHSHRDFGIFRTAESYDYVGDHVVKRLEKLGVTQPLGIRTDIPRGVKDGSWLGGDPMEEFITDKLVAWAKAYQIKSLLKPKSSANSFAGASASATGSVKK</sequence>
<reference evidence="2 3" key="1">
    <citation type="submission" date="2019-02" db="EMBL/GenBank/DDBJ databases">
        <title>Deep-cultivation of Planctomycetes and their phenomic and genomic characterization uncovers novel biology.</title>
        <authorList>
            <person name="Wiegand S."/>
            <person name="Jogler M."/>
            <person name="Boedeker C."/>
            <person name="Pinto D."/>
            <person name="Vollmers J."/>
            <person name="Rivas-Marin E."/>
            <person name="Kohn T."/>
            <person name="Peeters S.H."/>
            <person name="Heuer A."/>
            <person name="Rast P."/>
            <person name="Oberbeckmann S."/>
            <person name="Bunk B."/>
            <person name="Jeske O."/>
            <person name="Meyerdierks A."/>
            <person name="Storesund J.E."/>
            <person name="Kallscheuer N."/>
            <person name="Luecker S."/>
            <person name="Lage O.M."/>
            <person name="Pohl T."/>
            <person name="Merkel B.J."/>
            <person name="Hornburger P."/>
            <person name="Mueller R.-W."/>
            <person name="Bruemmer F."/>
            <person name="Labrenz M."/>
            <person name="Spormann A.M."/>
            <person name="Op den Camp H."/>
            <person name="Overmann J."/>
            <person name="Amann R."/>
            <person name="Jetten M.S.M."/>
            <person name="Mascher T."/>
            <person name="Medema M.H."/>
            <person name="Devos D.P."/>
            <person name="Kaster A.-K."/>
            <person name="Ovreas L."/>
            <person name="Rohde M."/>
            <person name="Galperin M.Y."/>
            <person name="Jogler C."/>
        </authorList>
    </citation>
    <scope>NUCLEOTIDE SEQUENCE [LARGE SCALE GENOMIC DNA]</scope>
    <source>
        <strain evidence="2 3">Pan44</strain>
    </source>
</reference>
<feature type="compositionally biased region" description="Basic and acidic residues" evidence="1">
    <location>
        <begin position="19"/>
        <end position="32"/>
    </location>
</feature>
<feature type="compositionally biased region" description="Pro residues" evidence="1">
    <location>
        <begin position="1"/>
        <end position="13"/>
    </location>
</feature>
<organism evidence="2 3">
    <name type="scientific">Caulifigura coniformis</name>
    <dbReference type="NCBI Taxonomy" id="2527983"/>
    <lineage>
        <taxon>Bacteria</taxon>
        <taxon>Pseudomonadati</taxon>
        <taxon>Planctomycetota</taxon>
        <taxon>Planctomycetia</taxon>
        <taxon>Planctomycetales</taxon>
        <taxon>Planctomycetaceae</taxon>
        <taxon>Caulifigura</taxon>
    </lineage>
</organism>
<dbReference type="AlphaFoldDB" id="A0A517SE45"/>
<accession>A0A517SE45</accession>
<proteinExistence type="predicted"/>
<dbReference type="KEGG" id="ccos:Pan44_24140"/>
<dbReference type="InParanoid" id="A0A517SE45"/>
<evidence type="ECO:0000313" key="2">
    <source>
        <dbReference type="EMBL" id="QDT54381.1"/>
    </source>
</evidence>
<gene>
    <name evidence="2" type="ORF">Pan44_24140</name>
</gene>